<evidence type="ECO:0000313" key="2">
    <source>
        <dbReference type="Proteomes" id="UP000282985"/>
    </source>
</evidence>
<dbReference type="AlphaFoldDB" id="A0A434AEW2"/>
<comment type="caution">
    <text evidence="1">The sequence shown here is derived from an EMBL/GenBank/DDBJ whole genome shotgun (WGS) entry which is preliminary data.</text>
</comment>
<dbReference type="RefSeq" id="WP_127344949.1">
    <property type="nucleotide sequence ID" value="NZ_RJJX01000035.1"/>
</dbReference>
<dbReference type="Proteomes" id="UP000282985">
    <property type="component" value="Unassembled WGS sequence"/>
</dbReference>
<reference evidence="1 2" key="1">
    <citation type="submission" date="2018-11" db="EMBL/GenBank/DDBJ databases">
        <title>Parancylomarina longa gen. nov., sp. nov., isolated from sediments of southern Okinawa.</title>
        <authorList>
            <person name="Fu T."/>
        </authorList>
    </citation>
    <scope>NUCLEOTIDE SEQUENCE [LARGE SCALE GENOMIC DNA]</scope>
    <source>
        <strain evidence="1 2">T3-2 S1-C</strain>
    </source>
</reference>
<gene>
    <name evidence="1" type="ORF">DLK05_15895</name>
</gene>
<evidence type="ECO:0000313" key="1">
    <source>
        <dbReference type="EMBL" id="RUT72941.1"/>
    </source>
</evidence>
<protein>
    <submittedName>
        <fullName evidence="1">Uncharacterized protein</fullName>
    </submittedName>
</protein>
<name>A0A434AEW2_9BACT</name>
<proteinExistence type="predicted"/>
<accession>A0A434AEW2</accession>
<dbReference type="EMBL" id="RJJX01000035">
    <property type="protein sequence ID" value="RUT72941.1"/>
    <property type="molecule type" value="Genomic_DNA"/>
</dbReference>
<keyword evidence="2" id="KW-1185">Reference proteome</keyword>
<sequence>MNNYHFNDYQSEELIKKFSEIDFNRIEQSNTDDPSQVKFYRILKDLNPDCEYELSIFFECSDDSYFYNGSFLQIIETDHYQKRENNSFTFPESATGFMDAGVLYRKTLNVTSFENLKTLLNMVDFVDTRELLRF</sequence>
<organism evidence="1 2">
    <name type="scientific">Ancylomarina longa</name>
    <dbReference type="NCBI Taxonomy" id="2487017"/>
    <lineage>
        <taxon>Bacteria</taxon>
        <taxon>Pseudomonadati</taxon>
        <taxon>Bacteroidota</taxon>
        <taxon>Bacteroidia</taxon>
        <taxon>Marinilabiliales</taxon>
        <taxon>Marinifilaceae</taxon>
        <taxon>Ancylomarina</taxon>
    </lineage>
</organism>